<proteinExistence type="inferred from homology"/>
<protein>
    <recommendedName>
        <fullName evidence="7">NAD(P)(+)--arginine ADP-ribosyltransferase</fullName>
        <ecNumber evidence="7">2.4.2.31</ecNumber>
    </recommendedName>
    <alternativeName>
        <fullName evidence="7">Mono(ADP-ribosyl)transferase</fullName>
    </alternativeName>
</protein>
<dbReference type="PANTHER" id="PTHR10339:SF29">
    <property type="entry name" value="NAD(P)(+)--ARGININE ADP-RIBOSYLTRANSFERASE"/>
    <property type="match status" value="1"/>
</dbReference>
<dbReference type="EMBL" id="JAHUTI010001275">
    <property type="protein sequence ID" value="MED6232807.1"/>
    <property type="molecule type" value="Genomic_DNA"/>
</dbReference>
<dbReference type="EC" id="2.4.2.31" evidence="7"/>
<evidence type="ECO:0000256" key="3">
    <source>
        <dbReference type="ARBA" id="ARBA00022679"/>
    </source>
</evidence>
<accession>A0ABU7A3Z4</accession>
<keyword evidence="7" id="KW-0520">NAD</keyword>
<comment type="catalytic activity">
    <reaction evidence="6 7">
        <text>L-arginyl-[protein] + NAD(+) = N(omega)-(ADP-D-ribosyl)-L-arginyl-[protein] + nicotinamide + H(+)</text>
        <dbReference type="Rhea" id="RHEA:19149"/>
        <dbReference type="Rhea" id="RHEA-COMP:10532"/>
        <dbReference type="Rhea" id="RHEA-COMP:15087"/>
        <dbReference type="ChEBI" id="CHEBI:15378"/>
        <dbReference type="ChEBI" id="CHEBI:17154"/>
        <dbReference type="ChEBI" id="CHEBI:29965"/>
        <dbReference type="ChEBI" id="CHEBI:57540"/>
        <dbReference type="ChEBI" id="CHEBI:142554"/>
        <dbReference type="EC" id="2.4.2.31"/>
    </reaction>
</comment>
<dbReference type="PANTHER" id="PTHR10339">
    <property type="entry name" value="ADP-RIBOSYLTRANSFERASE"/>
    <property type="match status" value="1"/>
</dbReference>
<dbReference type="SUPFAM" id="SSF56399">
    <property type="entry name" value="ADP-ribosylation"/>
    <property type="match status" value="1"/>
</dbReference>
<dbReference type="InterPro" id="IPR000768">
    <property type="entry name" value="ART"/>
</dbReference>
<keyword evidence="4" id="KW-0548">Nucleotidyltransferase</keyword>
<evidence type="ECO:0000256" key="7">
    <source>
        <dbReference type="RuleBase" id="RU361228"/>
    </source>
</evidence>
<gene>
    <name evidence="8" type="ORF">ATANTOWER_002676</name>
</gene>
<keyword evidence="9" id="KW-1185">Reference proteome</keyword>
<dbReference type="Proteomes" id="UP001345963">
    <property type="component" value="Unassembled WGS sequence"/>
</dbReference>
<keyword evidence="2 7" id="KW-0328">Glycosyltransferase</keyword>
<evidence type="ECO:0000256" key="6">
    <source>
        <dbReference type="ARBA" id="ARBA00047597"/>
    </source>
</evidence>
<reference evidence="8 9" key="1">
    <citation type="submission" date="2021-07" db="EMBL/GenBank/DDBJ databases">
        <authorList>
            <person name="Palmer J.M."/>
        </authorList>
    </citation>
    <scope>NUCLEOTIDE SEQUENCE [LARGE SCALE GENOMIC DNA]</scope>
    <source>
        <strain evidence="8 9">AT_MEX2019</strain>
        <tissue evidence="8">Muscle</tissue>
    </source>
</reference>
<name>A0ABU7A3Z4_9TELE</name>
<dbReference type="PROSITE" id="PS51996">
    <property type="entry name" value="TR_MART"/>
    <property type="match status" value="1"/>
</dbReference>
<keyword evidence="5 7" id="KW-0521">NADP</keyword>
<dbReference type="InterPro" id="IPR050999">
    <property type="entry name" value="ADP-ribosyltransferase_ARG"/>
</dbReference>
<evidence type="ECO:0000313" key="9">
    <source>
        <dbReference type="Proteomes" id="UP001345963"/>
    </source>
</evidence>
<comment type="similarity">
    <text evidence="1 7">Belongs to the Arg-specific ADP-ribosyltransferase family.</text>
</comment>
<evidence type="ECO:0000256" key="1">
    <source>
        <dbReference type="ARBA" id="ARBA00009558"/>
    </source>
</evidence>
<evidence type="ECO:0000256" key="4">
    <source>
        <dbReference type="ARBA" id="ARBA00022695"/>
    </source>
</evidence>
<dbReference type="PRINTS" id="PR00970">
    <property type="entry name" value="RIBTRNSFRASE"/>
</dbReference>
<organism evidence="8 9">
    <name type="scientific">Ataeniobius toweri</name>
    <dbReference type="NCBI Taxonomy" id="208326"/>
    <lineage>
        <taxon>Eukaryota</taxon>
        <taxon>Metazoa</taxon>
        <taxon>Chordata</taxon>
        <taxon>Craniata</taxon>
        <taxon>Vertebrata</taxon>
        <taxon>Euteleostomi</taxon>
        <taxon>Actinopterygii</taxon>
        <taxon>Neopterygii</taxon>
        <taxon>Teleostei</taxon>
        <taxon>Neoteleostei</taxon>
        <taxon>Acanthomorphata</taxon>
        <taxon>Ovalentaria</taxon>
        <taxon>Atherinomorphae</taxon>
        <taxon>Cyprinodontiformes</taxon>
        <taxon>Goodeidae</taxon>
        <taxon>Ataeniobius</taxon>
    </lineage>
</organism>
<evidence type="ECO:0000256" key="5">
    <source>
        <dbReference type="ARBA" id="ARBA00022857"/>
    </source>
</evidence>
<dbReference type="Pfam" id="PF01129">
    <property type="entry name" value="ART"/>
    <property type="match status" value="1"/>
</dbReference>
<keyword evidence="3 7" id="KW-0808">Transferase</keyword>
<sequence length="222" mass="25805">MAEDSVDDMYFGCENKMKQILNQRFSGELQSQNWNCNPISFWKKLQLFFKIFDRLTNDHIKAICIYTGNSVYKEFNQQVRENGTNYGKSFQFHRLHFLLTSALQVIKSSEGCQTTYRRTNVKFIGNVNDRIRLGSFASSSKKSDQKKFGSRTCFKINTCYGAYVKDYSIYPNEEEVLIPPYEMFTVQEVKGKDQVKDLEDCEKVFVLESAGVQSKLNCRLAQ</sequence>
<evidence type="ECO:0000256" key="2">
    <source>
        <dbReference type="ARBA" id="ARBA00022676"/>
    </source>
</evidence>
<comment type="caution">
    <text evidence="8">The sequence shown here is derived from an EMBL/GenBank/DDBJ whole genome shotgun (WGS) entry which is preliminary data.</text>
</comment>
<evidence type="ECO:0000313" key="8">
    <source>
        <dbReference type="EMBL" id="MED6232807.1"/>
    </source>
</evidence>
<dbReference type="Gene3D" id="3.90.176.10">
    <property type="entry name" value="Toxin ADP-ribosyltransferase, Chain A, domain 1"/>
    <property type="match status" value="1"/>
</dbReference>